<feature type="chain" id="PRO_5040351297" description="Lipase domain-containing protein" evidence="5">
    <location>
        <begin position="17"/>
        <end position="330"/>
    </location>
</feature>
<evidence type="ECO:0000256" key="5">
    <source>
        <dbReference type="SAM" id="SignalP"/>
    </source>
</evidence>
<dbReference type="Proteomes" id="UP001152562">
    <property type="component" value="Unassembled WGS sequence"/>
</dbReference>
<protein>
    <recommendedName>
        <fullName evidence="6">Lipase domain-containing protein</fullName>
    </recommendedName>
</protein>
<evidence type="ECO:0000313" key="7">
    <source>
        <dbReference type="EMBL" id="CAH4030965.1"/>
    </source>
</evidence>
<dbReference type="InterPro" id="IPR013818">
    <property type="entry name" value="Lipase"/>
</dbReference>
<dbReference type="AlphaFoldDB" id="A0A9P0XAN1"/>
<feature type="domain" description="Lipase" evidence="6">
    <location>
        <begin position="67"/>
        <end position="288"/>
    </location>
</feature>
<dbReference type="Pfam" id="PF00151">
    <property type="entry name" value="Lipase"/>
    <property type="match status" value="1"/>
</dbReference>
<dbReference type="CDD" id="cd00707">
    <property type="entry name" value="Pancreat_lipase_like"/>
    <property type="match status" value="1"/>
</dbReference>
<dbReference type="PANTHER" id="PTHR11610:SF173">
    <property type="entry name" value="LIPASE DOMAIN-CONTAINING PROTEIN-RELATED"/>
    <property type="match status" value="1"/>
</dbReference>
<dbReference type="GO" id="GO:0005615">
    <property type="term" value="C:extracellular space"/>
    <property type="evidence" value="ECO:0007669"/>
    <property type="project" value="TreeGrafter"/>
</dbReference>
<evidence type="ECO:0000256" key="4">
    <source>
        <dbReference type="RuleBase" id="RU004262"/>
    </source>
</evidence>
<dbReference type="PRINTS" id="PR00821">
    <property type="entry name" value="TAGLIPASE"/>
</dbReference>
<keyword evidence="8" id="KW-1185">Reference proteome</keyword>
<comment type="subcellular location">
    <subcellularLocation>
        <location evidence="1">Secreted</location>
    </subcellularLocation>
</comment>
<dbReference type="InterPro" id="IPR033906">
    <property type="entry name" value="Lipase_N"/>
</dbReference>
<keyword evidence="3" id="KW-0964">Secreted</keyword>
<evidence type="ECO:0000256" key="3">
    <source>
        <dbReference type="ARBA" id="ARBA00022525"/>
    </source>
</evidence>
<dbReference type="InterPro" id="IPR029058">
    <property type="entry name" value="AB_hydrolase_fold"/>
</dbReference>
<dbReference type="GO" id="GO:0016298">
    <property type="term" value="F:lipase activity"/>
    <property type="evidence" value="ECO:0007669"/>
    <property type="project" value="InterPro"/>
</dbReference>
<comment type="caution">
    <text evidence="7">The sequence shown here is derived from an EMBL/GenBank/DDBJ whole genome shotgun (WGS) entry which is preliminary data.</text>
</comment>
<keyword evidence="5" id="KW-0732">Signal</keyword>
<evidence type="ECO:0000256" key="2">
    <source>
        <dbReference type="ARBA" id="ARBA00010701"/>
    </source>
</evidence>
<dbReference type="Gene3D" id="3.40.50.1820">
    <property type="entry name" value="alpha/beta hydrolase"/>
    <property type="match status" value="1"/>
</dbReference>
<evidence type="ECO:0000313" key="8">
    <source>
        <dbReference type="Proteomes" id="UP001152562"/>
    </source>
</evidence>
<reference evidence="7" key="1">
    <citation type="submission" date="2022-05" db="EMBL/GenBank/DDBJ databases">
        <authorList>
            <person name="Okamura Y."/>
        </authorList>
    </citation>
    <scope>NUCLEOTIDE SEQUENCE</scope>
</reference>
<dbReference type="InterPro" id="IPR000734">
    <property type="entry name" value="TAG_lipase"/>
</dbReference>
<comment type="similarity">
    <text evidence="2 4">Belongs to the AB hydrolase superfamily. Lipase family.</text>
</comment>
<evidence type="ECO:0000259" key="6">
    <source>
        <dbReference type="Pfam" id="PF00151"/>
    </source>
</evidence>
<feature type="signal peptide" evidence="5">
    <location>
        <begin position="1"/>
        <end position="16"/>
    </location>
</feature>
<sequence length="330" mass="37647">MKLILMIFGITSVCNGATLRSPHEYYRDGDRYFYFPGDGDNMLHLVDIMEPIDYNILYQIRKNPMIHRYWLFSRYNPTTPQVISHGTKQSILNSNFNKDKDIVFLVHGWFGSGVNKMNKMLTDAFLRKKDINIIVVDWSALATRNYMTAKRGVATIGQQLGEFINWLHEEFNVSYNNIHLVGFSLGAHLVGNAGKATQGRVKRITGLDPAGPLWKHDKNRLNKTDSQYVEIIHTNTALYGFSELCGHADFFPNGGDIMPGCWFNVCSHSKGYEYMAATILYNHLVARECFTLKNVEDDKCFGDMYPMGNGVLTKSRSGIFRVNTGNYFPF</sequence>
<proteinExistence type="inferred from homology"/>
<dbReference type="SUPFAM" id="SSF53474">
    <property type="entry name" value="alpha/beta-Hydrolases"/>
    <property type="match status" value="1"/>
</dbReference>
<organism evidence="7 8">
    <name type="scientific">Pieris brassicae</name>
    <name type="common">White butterfly</name>
    <name type="synonym">Large white butterfly</name>
    <dbReference type="NCBI Taxonomy" id="7116"/>
    <lineage>
        <taxon>Eukaryota</taxon>
        <taxon>Metazoa</taxon>
        <taxon>Ecdysozoa</taxon>
        <taxon>Arthropoda</taxon>
        <taxon>Hexapoda</taxon>
        <taxon>Insecta</taxon>
        <taxon>Pterygota</taxon>
        <taxon>Neoptera</taxon>
        <taxon>Endopterygota</taxon>
        <taxon>Lepidoptera</taxon>
        <taxon>Glossata</taxon>
        <taxon>Ditrysia</taxon>
        <taxon>Papilionoidea</taxon>
        <taxon>Pieridae</taxon>
        <taxon>Pierinae</taxon>
        <taxon>Pieris</taxon>
    </lineage>
</organism>
<dbReference type="EMBL" id="CALOZG010000013">
    <property type="protein sequence ID" value="CAH4030965.1"/>
    <property type="molecule type" value="Genomic_DNA"/>
</dbReference>
<gene>
    <name evidence="7" type="ORF">PIBRA_LOCUS7556</name>
</gene>
<dbReference type="GO" id="GO:0016042">
    <property type="term" value="P:lipid catabolic process"/>
    <property type="evidence" value="ECO:0007669"/>
    <property type="project" value="TreeGrafter"/>
</dbReference>
<evidence type="ECO:0000256" key="1">
    <source>
        <dbReference type="ARBA" id="ARBA00004613"/>
    </source>
</evidence>
<dbReference type="PANTHER" id="PTHR11610">
    <property type="entry name" value="LIPASE"/>
    <property type="match status" value="1"/>
</dbReference>
<name>A0A9P0XAN1_PIEBR</name>
<accession>A0A9P0XAN1</accession>
<dbReference type="GO" id="GO:0017171">
    <property type="term" value="F:serine hydrolase activity"/>
    <property type="evidence" value="ECO:0007669"/>
    <property type="project" value="TreeGrafter"/>
</dbReference>